<evidence type="ECO:0000256" key="1">
    <source>
        <dbReference type="SAM" id="Phobius"/>
    </source>
</evidence>
<organism evidence="2 3">
    <name type="scientific">Segatella copri</name>
    <dbReference type="NCBI Taxonomy" id="165179"/>
    <lineage>
        <taxon>Bacteria</taxon>
        <taxon>Pseudomonadati</taxon>
        <taxon>Bacteroidota</taxon>
        <taxon>Bacteroidia</taxon>
        <taxon>Bacteroidales</taxon>
        <taxon>Prevotellaceae</taxon>
        <taxon>Segatella</taxon>
    </lineage>
</organism>
<keyword evidence="1" id="KW-0472">Membrane</keyword>
<evidence type="ECO:0000313" key="2">
    <source>
        <dbReference type="EMBL" id="RHA80706.1"/>
    </source>
</evidence>
<name>A0AA93BKH8_9BACT</name>
<keyword evidence="1" id="KW-0812">Transmembrane</keyword>
<dbReference type="EMBL" id="QSFW01000104">
    <property type="protein sequence ID" value="RHA80706.1"/>
    <property type="molecule type" value="Genomic_DNA"/>
</dbReference>
<reference evidence="2 3" key="1">
    <citation type="submission" date="2018-08" db="EMBL/GenBank/DDBJ databases">
        <title>A genome reference for cultivated species of the human gut microbiota.</title>
        <authorList>
            <person name="Zou Y."/>
            <person name="Xue W."/>
            <person name="Luo G."/>
        </authorList>
    </citation>
    <scope>NUCLEOTIDE SEQUENCE [LARGE SCALE GENOMIC DNA]</scope>
    <source>
        <strain evidence="2 3">AM42-23AC</strain>
    </source>
</reference>
<feature type="transmembrane region" description="Helical" evidence="1">
    <location>
        <begin position="7"/>
        <end position="24"/>
    </location>
</feature>
<dbReference type="AlphaFoldDB" id="A0AA93BKH8"/>
<keyword evidence="1" id="KW-1133">Transmembrane helix</keyword>
<gene>
    <name evidence="2" type="ORF">DW916_17555</name>
</gene>
<protein>
    <submittedName>
        <fullName evidence="2">Uncharacterized protein</fullName>
    </submittedName>
</protein>
<accession>A0AA93BKH8</accession>
<dbReference type="Proteomes" id="UP000284990">
    <property type="component" value="Unassembled WGS sequence"/>
</dbReference>
<proteinExistence type="predicted"/>
<sequence>MAKDRMLYMKLCFVVIVFGLSFIICNKHYIKYSACYKLPIPKTPFYPDAYKFVNTKEEFLPNMKLINNAIKVEAIIDTNKLDFNNHTYLFVF</sequence>
<comment type="caution">
    <text evidence="2">The sequence shown here is derived from an EMBL/GenBank/DDBJ whole genome shotgun (WGS) entry which is preliminary data.</text>
</comment>
<dbReference type="RefSeq" id="WP_147350982.1">
    <property type="nucleotide sequence ID" value="NZ_QSFW01000104.1"/>
</dbReference>
<evidence type="ECO:0000313" key="3">
    <source>
        <dbReference type="Proteomes" id="UP000284990"/>
    </source>
</evidence>
<feature type="non-terminal residue" evidence="2">
    <location>
        <position position="92"/>
    </location>
</feature>